<accession>M7XJ53</accession>
<gene>
    <name evidence="1" type="ORF">C943_03275</name>
</gene>
<evidence type="ECO:0000313" key="2">
    <source>
        <dbReference type="Proteomes" id="UP000010953"/>
    </source>
</evidence>
<keyword evidence="2" id="KW-1185">Reference proteome</keyword>
<dbReference type="EMBL" id="AMZY02000005">
    <property type="protein sequence ID" value="EMS34588.1"/>
    <property type="molecule type" value="Genomic_DNA"/>
</dbReference>
<protein>
    <submittedName>
        <fullName evidence="1">Uncharacterized protein</fullName>
    </submittedName>
</protein>
<comment type="caution">
    <text evidence="1">The sequence shown here is derived from an EMBL/GenBank/DDBJ whole genome shotgun (WGS) entry which is preliminary data.</text>
</comment>
<proteinExistence type="predicted"/>
<dbReference type="AlphaFoldDB" id="M7XJ53"/>
<sequence>MWRAKDFKFTVCDSHEKHAAILIEFDNKEMEMGFSVDLEDLKGIIEVLNDVRFEMQTNEEDNFKGKEDNRA</sequence>
<dbReference type="InParanoid" id="M7XJ53"/>
<name>M7XJ53_9BACT</name>
<evidence type="ECO:0000313" key="1">
    <source>
        <dbReference type="EMBL" id="EMS34588.1"/>
    </source>
</evidence>
<dbReference type="Proteomes" id="UP000010953">
    <property type="component" value="Unassembled WGS sequence"/>
</dbReference>
<organism evidence="1 2">
    <name type="scientific">Mariniradius saccharolyticus AK6</name>
    <dbReference type="NCBI Taxonomy" id="1239962"/>
    <lineage>
        <taxon>Bacteria</taxon>
        <taxon>Pseudomonadati</taxon>
        <taxon>Bacteroidota</taxon>
        <taxon>Cytophagia</taxon>
        <taxon>Cytophagales</taxon>
        <taxon>Cyclobacteriaceae</taxon>
        <taxon>Mariniradius</taxon>
    </lineage>
</organism>
<reference evidence="1" key="1">
    <citation type="submission" date="2013-01" db="EMBL/GenBank/DDBJ databases">
        <title>Genome assembly of Mariniradius saccharolyticus AK6.</title>
        <authorList>
            <person name="Vaidya B."/>
            <person name="Khatri I."/>
            <person name="Tanuku N.R.S."/>
            <person name="Subramanian S."/>
            <person name="Pinnaka A."/>
        </authorList>
    </citation>
    <scope>NUCLEOTIDE SEQUENCE [LARGE SCALE GENOMIC DNA]</scope>
    <source>
        <strain evidence="1">AK6</strain>
    </source>
</reference>
<dbReference type="STRING" id="1239962.C943_03275"/>